<dbReference type="Proteomes" id="UP001200470">
    <property type="component" value="Unassembled WGS sequence"/>
</dbReference>
<dbReference type="SUPFAM" id="SSF54001">
    <property type="entry name" value="Cysteine proteinases"/>
    <property type="match status" value="1"/>
</dbReference>
<dbReference type="Pfam" id="PF07313">
    <property type="entry name" value="AmiA-like"/>
    <property type="match status" value="1"/>
</dbReference>
<feature type="signal peptide" evidence="1">
    <location>
        <begin position="1"/>
        <end position="18"/>
    </location>
</feature>
<reference evidence="2 3" key="1">
    <citation type="submission" date="2020-12" db="EMBL/GenBank/DDBJ databases">
        <title>Whole genome sequences of gut porcine anaerobes.</title>
        <authorList>
            <person name="Kubasova T."/>
            <person name="Jahodarova E."/>
            <person name="Rychlik I."/>
        </authorList>
    </citation>
    <scope>NUCLEOTIDE SEQUENCE [LARGE SCALE GENOMIC DNA]</scope>
    <source>
        <strain evidence="2 3">An925</strain>
    </source>
</reference>
<organism evidence="2 3">
    <name type="scientific">Xylanibacter brevis</name>
    <dbReference type="NCBI Taxonomy" id="83231"/>
    <lineage>
        <taxon>Bacteria</taxon>
        <taxon>Pseudomonadati</taxon>
        <taxon>Bacteroidota</taxon>
        <taxon>Bacteroidia</taxon>
        <taxon>Bacteroidales</taxon>
        <taxon>Prevotellaceae</taxon>
        <taxon>Xylanibacter</taxon>
    </lineage>
</organism>
<evidence type="ECO:0000256" key="1">
    <source>
        <dbReference type="SAM" id="SignalP"/>
    </source>
</evidence>
<comment type="caution">
    <text evidence="2">The sequence shown here is derived from an EMBL/GenBank/DDBJ whole genome shotgun (WGS) entry which is preliminary data.</text>
</comment>
<dbReference type="Gene3D" id="1.10.3670.10">
    <property type="entry name" value="Putative xylanase like domain"/>
    <property type="match status" value="1"/>
</dbReference>
<dbReference type="InterPro" id="IPR010846">
    <property type="entry name" value="AmiA-like"/>
</dbReference>
<keyword evidence="3" id="KW-1185">Reference proteome</keyword>
<accession>A0ABS9CGU9</accession>
<keyword evidence="1" id="KW-0732">Signal</keyword>
<dbReference type="InterPro" id="IPR038765">
    <property type="entry name" value="Papain-like_cys_pep_sf"/>
</dbReference>
<evidence type="ECO:0000313" key="2">
    <source>
        <dbReference type="EMBL" id="MCF2563939.1"/>
    </source>
</evidence>
<proteinExistence type="predicted"/>
<gene>
    <name evidence="2" type="ORF">I6E12_07415</name>
</gene>
<sequence length="281" mass="32038">MKKYILMLIMGISLQIHAQRCVYQKVDSVKIVTMLQKAVDNHKNKTPLFFAHQLIGRPYVAHTLEGQPTERLVVNTRQLDCTTLVETVTALTICAKNKQTSFDAYCSMLEKLRYHHHKINGYTSRLHYFTDWILSNGKAGWVKEIQSNNTPFTAVQNVRVGYMSAHPLSYVALKNNPKDVKVIAAQERKLTGQTFSYIPNKQITNSKILRQTIHDGDILAIVTNKKGLDISHVGFAEWKSDGLHLLNASMIHKKVVLEPMTLAQYMKKHPSFLGIRVIRIK</sequence>
<protein>
    <submittedName>
        <fullName evidence="2">DUF1460 domain-containing protein</fullName>
    </submittedName>
</protein>
<dbReference type="RefSeq" id="WP_094390796.1">
    <property type="nucleotide sequence ID" value="NZ_JADYTN010000014.1"/>
</dbReference>
<name>A0ABS9CGU9_9BACT</name>
<dbReference type="Gene3D" id="2.30.260.10">
    <property type="entry name" value="putative xylanase like domain"/>
    <property type="match status" value="1"/>
</dbReference>
<dbReference type="EMBL" id="JADYTN010000014">
    <property type="protein sequence ID" value="MCF2563939.1"/>
    <property type="molecule type" value="Genomic_DNA"/>
</dbReference>
<feature type="chain" id="PRO_5046427181" evidence="1">
    <location>
        <begin position="19"/>
        <end position="281"/>
    </location>
</feature>
<evidence type="ECO:0000313" key="3">
    <source>
        <dbReference type="Proteomes" id="UP001200470"/>
    </source>
</evidence>